<dbReference type="PANTHER" id="PTHR32071">
    <property type="entry name" value="TRANSCRIPTIONAL REGULATORY PROTEIN"/>
    <property type="match status" value="1"/>
</dbReference>
<evidence type="ECO:0000256" key="4">
    <source>
        <dbReference type="ARBA" id="ARBA00023125"/>
    </source>
</evidence>
<dbReference type="Pfam" id="PF00158">
    <property type="entry name" value="Sigma54_activat"/>
    <property type="match status" value="1"/>
</dbReference>
<dbReference type="Gene3D" id="3.30.450.20">
    <property type="entry name" value="PAS domain"/>
    <property type="match status" value="1"/>
</dbReference>
<evidence type="ECO:0000256" key="1">
    <source>
        <dbReference type="ARBA" id="ARBA00022741"/>
    </source>
</evidence>
<evidence type="ECO:0000256" key="5">
    <source>
        <dbReference type="ARBA" id="ARBA00023163"/>
    </source>
</evidence>
<evidence type="ECO:0000256" key="3">
    <source>
        <dbReference type="ARBA" id="ARBA00023015"/>
    </source>
</evidence>
<proteinExistence type="predicted"/>
<keyword evidence="4" id="KW-0238">DNA-binding</keyword>
<dbReference type="SUPFAM" id="SSF55785">
    <property type="entry name" value="PYP-like sensor domain (PAS domain)"/>
    <property type="match status" value="1"/>
</dbReference>
<feature type="domain" description="Sigma-54 factor interaction" evidence="6">
    <location>
        <begin position="317"/>
        <end position="543"/>
    </location>
</feature>
<dbReference type="InterPro" id="IPR035965">
    <property type="entry name" value="PAS-like_dom_sf"/>
</dbReference>
<keyword evidence="1" id="KW-0547">Nucleotide-binding</keyword>
<dbReference type="InterPro" id="IPR025662">
    <property type="entry name" value="Sigma_54_int_dom_ATP-bd_1"/>
</dbReference>
<evidence type="ECO:0000313" key="7">
    <source>
        <dbReference type="EMBL" id="MBF4693150.1"/>
    </source>
</evidence>
<dbReference type="Pfam" id="PF25601">
    <property type="entry name" value="AAA_lid_14"/>
    <property type="match status" value="1"/>
</dbReference>
<dbReference type="InterPro" id="IPR058031">
    <property type="entry name" value="AAA_lid_NorR"/>
</dbReference>
<protein>
    <submittedName>
        <fullName evidence="7">Sigma 54-interacting transcriptional regulator</fullName>
    </submittedName>
</protein>
<dbReference type="InterPro" id="IPR002078">
    <property type="entry name" value="Sigma_54_int"/>
</dbReference>
<evidence type="ECO:0000259" key="6">
    <source>
        <dbReference type="PROSITE" id="PS50045"/>
    </source>
</evidence>
<keyword evidence="3" id="KW-0805">Transcription regulation</keyword>
<dbReference type="PANTHER" id="PTHR32071:SF57">
    <property type="entry name" value="C4-DICARBOXYLATE TRANSPORT TRANSCRIPTIONAL REGULATORY PROTEIN DCTD"/>
    <property type="match status" value="1"/>
</dbReference>
<dbReference type="InterPro" id="IPR027417">
    <property type="entry name" value="P-loop_NTPase"/>
</dbReference>
<dbReference type="InterPro" id="IPR025943">
    <property type="entry name" value="Sigma_54_int_dom_ATP-bd_2"/>
</dbReference>
<comment type="caution">
    <text evidence="7">The sequence shown here is derived from an EMBL/GenBank/DDBJ whole genome shotgun (WGS) entry which is preliminary data.</text>
</comment>
<dbReference type="Pfam" id="PF02954">
    <property type="entry name" value="HTH_8"/>
    <property type="match status" value="1"/>
</dbReference>
<organism evidence="7 8">
    <name type="scientific">Fusibacter ferrireducens</name>
    <dbReference type="NCBI Taxonomy" id="2785058"/>
    <lineage>
        <taxon>Bacteria</taxon>
        <taxon>Bacillati</taxon>
        <taxon>Bacillota</taxon>
        <taxon>Clostridia</taxon>
        <taxon>Eubacteriales</taxon>
        <taxon>Eubacteriales Family XII. Incertae Sedis</taxon>
        <taxon>Fusibacter</taxon>
    </lineage>
</organism>
<keyword evidence="5" id="KW-0804">Transcription</keyword>
<dbReference type="SUPFAM" id="SSF159800">
    <property type="entry name" value="PrpR receptor domain-like"/>
    <property type="match status" value="1"/>
</dbReference>
<reference evidence="7 8" key="1">
    <citation type="submission" date="2020-11" db="EMBL/GenBank/DDBJ databases">
        <title>Fusibacter basophilias sp. nov.</title>
        <authorList>
            <person name="Qiu D."/>
        </authorList>
    </citation>
    <scope>NUCLEOTIDE SEQUENCE [LARGE SCALE GENOMIC DNA]</scope>
    <source>
        <strain evidence="7 8">Q10-2</strain>
    </source>
</reference>
<dbReference type="PROSITE" id="PS00688">
    <property type="entry name" value="SIGMA54_INTERACT_3"/>
    <property type="match status" value="1"/>
</dbReference>
<dbReference type="RefSeq" id="WP_194701378.1">
    <property type="nucleotide sequence ID" value="NZ_JADKNH010000004.1"/>
</dbReference>
<dbReference type="InterPro" id="IPR002197">
    <property type="entry name" value="HTH_Fis"/>
</dbReference>
<keyword evidence="8" id="KW-1185">Reference proteome</keyword>
<dbReference type="Gene3D" id="3.40.50.300">
    <property type="entry name" value="P-loop containing nucleotide triphosphate hydrolases"/>
    <property type="match status" value="1"/>
</dbReference>
<gene>
    <name evidence="7" type="ORF">ISU02_08460</name>
</gene>
<dbReference type="EMBL" id="JADKNH010000004">
    <property type="protein sequence ID" value="MBF4693150.1"/>
    <property type="molecule type" value="Genomic_DNA"/>
</dbReference>
<keyword evidence="2" id="KW-0067">ATP-binding</keyword>
<dbReference type="SUPFAM" id="SSF52540">
    <property type="entry name" value="P-loop containing nucleoside triphosphate hydrolases"/>
    <property type="match status" value="1"/>
</dbReference>
<accession>A0ABR9ZTF0</accession>
<name>A0ABR9ZTF0_9FIRM</name>
<dbReference type="PROSITE" id="PS50045">
    <property type="entry name" value="SIGMA54_INTERACT_4"/>
    <property type="match status" value="1"/>
</dbReference>
<dbReference type="PROSITE" id="PS00676">
    <property type="entry name" value="SIGMA54_INTERACT_2"/>
    <property type="match status" value="1"/>
</dbReference>
<dbReference type="Gene3D" id="3.40.50.10660">
    <property type="entry name" value="PrpR receptor domain-like"/>
    <property type="match status" value="1"/>
</dbReference>
<dbReference type="Gene3D" id="1.10.8.60">
    <property type="match status" value="1"/>
</dbReference>
<evidence type="ECO:0000313" key="8">
    <source>
        <dbReference type="Proteomes" id="UP000614200"/>
    </source>
</evidence>
<dbReference type="Pfam" id="PF06506">
    <property type="entry name" value="PrpR_N"/>
    <property type="match status" value="1"/>
</dbReference>
<dbReference type="InterPro" id="IPR009057">
    <property type="entry name" value="Homeodomain-like_sf"/>
</dbReference>
<dbReference type="SMART" id="SM00382">
    <property type="entry name" value="AAA"/>
    <property type="match status" value="1"/>
</dbReference>
<sequence length="675" mass="76434">MDNEIIIISTTAAVTRKVKEVIESREMDFPIIEATMENALEISNREISRGTKVIICRGGTATYLRERVDVPVIDIRHGFIDIYYSVKQAKQISEHIGVVGYSNLCDAASDYVDIMGDDIPISIVDTDDEIEKRLIEQKEKGIEVFIGGFQLFEAAKRNGVTHIMGEADPVAINKSIDEALHYLKIEHERREKFETINAILNCTSDGIIAIENSGKILHINEIAKKIFAYNNAKHINEIIPNSKLLDSAMHGVEHFNDFIKFGSDAIVVSSVPIKIEDKTIGAVATIQEEIKIQSIDREIRKKQLGDGYVAKKTFKDIVGSSQEINQAIRQASRYAKSESTVLIYGETGTGKEIFAQSIHNYSRRSNQPFVAINCAALPEAVLESELFGYVKGAFTGASKEGKVGIFELAHNGTVFLDEIGEISTNVQVKLLRVIQEKEVSRIGDDKVTPIDVRILAATNKNLIEEIHKKRFREDLYFRLCVLELELPPLRDRKEDIKELMMHFIDKKTIKRIKFPKKTIELFESYDWPGNIRQLSNVIERLIVISEDGVISEKSAADALKDIKLRKPEEDKFDAPVTDMELKLIRLIENMLNRDSVDKCSHRENYNGKVEDETEEPKIFSDFEEGLDMDKYLEKGEAEIIKAAIEKCSGNRERVAAYLGISKATLWRKMKKFDLL</sequence>
<dbReference type="Gene3D" id="3.40.50.2300">
    <property type="match status" value="1"/>
</dbReference>
<dbReference type="InterPro" id="IPR010524">
    <property type="entry name" value="Sig_transdc_resp-reg_PrpR_N"/>
</dbReference>
<dbReference type="Gene3D" id="1.10.10.60">
    <property type="entry name" value="Homeodomain-like"/>
    <property type="match status" value="1"/>
</dbReference>
<evidence type="ECO:0000256" key="2">
    <source>
        <dbReference type="ARBA" id="ARBA00022840"/>
    </source>
</evidence>
<dbReference type="PROSITE" id="PS00675">
    <property type="entry name" value="SIGMA54_INTERACT_1"/>
    <property type="match status" value="1"/>
</dbReference>
<dbReference type="InterPro" id="IPR003593">
    <property type="entry name" value="AAA+_ATPase"/>
</dbReference>
<dbReference type="CDD" id="cd00009">
    <property type="entry name" value="AAA"/>
    <property type="match status" value="1"/>
</dbReference>
<dbReference type="Proteomes" id="UP000614200">
    <property type="component" value="Unassembled WGS sequence"/>
</dbReference>
<dbReference type="InterPro" id="IPR025944">
    <property type="entry name" value="Sigma_54_int_dom_CS"/>
</dbReference>
<dbReference type="SUPFAM" id="SSF46689">
    <property type="entry name" value="Homeodomain-like"/>
    <property type="match status" value="1"/>
</dbReference>
<dbReference type="PRINTS" id="PR01590">
    <property type="entry name" value="HTHFIS"/>
</dbReference>